<feature type="binding site" evidence="2">
    <location>
        <begin position="229"/>
        <end position="232"/>
    </location>
    <ligand>
        <name>dihydroxyacetone phosphate</name>
        <dbReference type="ChEBI" id="CHEBI:57642"/>
    </ligand>
</feature>
<feature type="region of interest" description="Disordered" evidence="4">
    <location>
        <begin position="135"/>
        <end position="156"/>
    </location>
</feature>
<organism evidence="5 6">
    <name type="scientific">Collinsella ihumii</name>
    <dbReference type="NCBI Taxonomy" id="1720204"/>
    <lineage>
        <taxon>Bacteria</taxon>
        <taxon>Bacillati</taxon>
        <taxon>Actinomycetota</taxon>
        <taxon>Coriobacteriia</taxon>
        <taxon>Coriobacteriales</taxon>
        <taxon>Coriobacteriaceae</taxon>
        <taxon>Collinsella</taxon>
    </lineage>
</organism>
<proteinExistence type="predicted"/>
<feature type="binding site" evidence="3">
    <location>
        <position position="179"/>
    </location>
    <ligand>
        <name>Zn(2+)</name>
        <dbReference type="ChEBI" id="CHEBI:29105"/>
        <label>1</label>
        <note>catalytic</note>
    </ligand>
</feature>
<keyword evidence="3" id="KW-0479">Metal-binding</keyword>
<feature type="binding site" evidence="3">
    <location>
        <position position="103"/>
    </location>
    <ligand>
        <name>Zn(2+)</name>
        <dbReference type="ChEBI" id="CHEBI:29105"/>
        <label>2</label>
    </ligand>
</feature>
<dbReference type="SUPFAM" id="SSF51569">
    <property type="entry name" value="Aldolase"/>
    <property type="match status" value="1"/>
</dbReference>
<comment type="cofactor">
    <cofactor evidence="3">
        <name>Zn(2+)</name>
        <dbReference type="ChEBI" id="CHEBI:29105"/>
    </cofactor>
    <text evidence="3">Binds 2 Zn(2+) ions per subunit. One is catalytic and the other provides a structural contribution.</text>
</comment>
<evidence type="ECO:0000256" key="1">
    <source>
        <dbReference type="PIRSR" id="PIRSR001359-1"/>
    </source>
</evidence>
<dbReference type="NCBIfam" id="TIGR00167">
    <property type="entry name" value="cbbA"/>
    <property type="match status" value="1"/>
</dbReference>
<dbReference type="Proteomes" id="UP000746751">
    <property type="component" value="Unassembled WGS sequence"/>
</dbReference>
<reference evidence="5" key="2">
    <citation type="submission" date="2021-09" db="EMBL/GenBank/DDBJ databases">
        <authorList>
            <person name="Gilroy R."/>
        </authorList>
    </citation>
    <scope>NUCLEOTIDE SEQUENCE</scope>
    <source>
        <strain evidence="5">ChiGjej2B2-7701</strain>
    </source>
</reference>
<dbReference type="PIRSF" id="PIRSF001359">
    <property type="entry name" value="F_bP_aldolase_II"/>
    <property type="match status" value="1"/>
</dbReference>
<dbReference type="Gene3D" id="3.20.20.70">
    <property type="entry name" value="Aldolase class I"/>
    <property type="match status" value="1"/>
</dbReference>
<dbReference type="PANTHER" id="PTHR30304">
    <property type="entry name" value="D-TAGATOSE-1,6-BISPHOSPHATE ALDOLASE"/>
    <property type="match status" value="1"/>
</dbReference>
<dbReference type="PANTHER" id="PTHR30304:SF0">
    <property type="entry name" value="D-TAGATOSE-1,6-BISPHOSPHATE ALDOLASE SUBUNIT GATY-RELATED"/>
    <property type="match status" value="1"/>
</dbReference>
<dbReference type="InterPro" id="IPR050246">
    <property type="entry name" value="Class_II_FBP_aldolase"/>
</dbReference>
<dbReference type="GO" id="GO:0016832">
    <property type="term" value="F:aldehyde-lyase activity"/>
    <property type="evidence" value="ECO:0007669"/>
    <property type="project" value="InterPro"/>
</dbReference>
<dbReference type="EMBL" id="DYVF01000055">
    <property type="protein sequence ID" value="HJG31586.1"/>
    <property type="molecule type" value="Genomic_DNA"/>
</dbReference>
<feature type="binding site" evidence="2">
    <location>
        <begin position="208"/>
        <end position="210"/>
    </location>
    <ligand>
        <name>dihydroxyacetone phosphate</name>
        <dbReference type="ChEBI" id="CHEBI:57642"/>
    </ligand>
</feature>
<name>A0A921LR26_9ACTN</name>
<sequence>MLVTTKDMLLDAQKNHYAVGAFNIENLEFVMAVLAAAEETKSPVIMQTTPGTVKFAGLDYFYGMVKAAAERASVPVALHLDHGDGYDRCMQALRTGYTSVMIDGSHESFEDNIALTASVARAGAAMGVPVEAELGKVGGKEDDGPAVEGENPYTDPDEAREFVERTGCTSLAIGVGTAHGVYTETPHIEQDVVRAIRAAVDVPLVLHGTSGVPDEQVAEAVKNGICKVNYATELRQAFTKGYQGFMAENPDAFDPKKPGRAGMAEITKIVKIRMENLGSIGRA</sequence>
<dbReference type="CDD" id="cd00947">
    <property type="entry name" value="TBP_aldolase_IIB"/>
    <property type="match status" value="1"/>
</dbReference>
<feature type="binding site" evidence="3">
    <location>
        <position position="133"/>
    </location>
    <ligand>
        <name>Zn(2+)</name>
        <dbReference type="ChEBI" id="CHEBI:29105"/>
        <label>2</label>
    </ligand>
</feature>
<accession>A0A921LR26</accession>
<dbReference type="AlphaFoldDB" id="A0A921LR26"/>
<dbReference type="GO" id="GO:0008270">
    <property type="term" value="F:zinc ion binding"/>
    <property type="evidence" value="ECO:0007669"/>
    <property type="project" value="InterPro"/>
</dbReference>
<keyword evidence="3" id="KW-0862">Zinc</keyword>
<gene>
    <name evidence="5" type="ORF">K8U80_09390</name>
</gene>
<reference evidence="5" key="1">
    <citation type="journal article" date="2021" name="PeerJ">
        <title>Extensive microbial diversity within the chicken gut microbiome revealed by metagenomics and culture.</title>
        <authorList>
            <person name="Gilroy R."/>
            <person name="Ravi A."/>
            <person name="Getino M."/>
            <person name="Pursley I."/>
            <person name="Horton D.L."/>
            <person name="Alikhan N.F."/>
            <person name="Baker D."/>
            <person name="Gharbi K."/>
            <person name="Hall N."/>
            <person name="Watson M."/>
            <person name="Adriaenssens E.M."/>
            <person name="Foster-Nyarko E."/>
            <person name="Jarju S."/>
            <person name="Secka A."/>
            <person name="Antonio M."/>
            <person name="Oren A."/>
            <person name="Chaudhuri R.R."/>
            <person name="La Ragione R."/>
            <person name="Hildebrand F."/>
            <person name="Pallen M.J."/>
        </authorList>
    </citation>
    <scope>NUCLEOTIDE SEQUENCE</scope>
    <source>
        <strain evidence="5">ChiGjej2B2-7701</strain>
    </source>
</reference>
<evidence type="ECO:0000256" key="3">
    <source>
        <dbReference type="PIRSR" id="PIRSR001359-3"/>
    </source>
</evidence>
<feature type="active site" description="Proton donor" evidence="1">
    <location>
        <position position="81"/>
    </location>
</feature>
<feature type="binding site" evidence="3">
    <location>
        <position position="82"/>
    </location>
    <ligand>
        <name>Zn(2+)</name>
        <dbReference type="ChEBI" id="CHEBI:29105"/>
        <label>1</label>
        <note>catalytic</note>
    </ligand>
</feature>
<dbReference type="InterPro" id="IPR000771">
    <property type="entry name" value="FBA_II"/>
</dbReference>
<protein>
    <submittedName>
        <fullName evidence="5">Class II fructose-bisphosphate aldolase</fullName>
    </submittedName>
</protein>
<evidence type="ECO:0000313" key="5">
    <source>
        <dbReference type="EMBL" id="HJG31586.1"/>
    </source>
</evidence>
<dbReference type="Pfam" id="PF01116">
    <property type="entry name" value="F_bP_aldolase"/>
    <property type="match status" value="1"/>
</dbReference>
<evidence type="ECO:0000256" key="4">
    <source>
        <dbReference type="SAM" id="MobiDB-lite"/>
    </source>
</evidence>
<evidence type="ECO:0000256" key="2">
    <source>
        <dbReference type="PIRSR" id="PIRSR001359-2"/>
    </source>
</evidence>
<comment type="caution">
    <text evidence="5">The sequence shown here is derived from an EMBL/GenBank/DDBJ whole genome shotgun (WGS) entry which is preliminary data.</text>
</comment>
<dbReference type="PROSITE" id="PS00806">
    <property type="entry name" value="ALDOLASE_CLASS_II_2"/>
    <property type="match status" value="1"/>
</dbReference>
<feature type="binding site" evidence="2">
    <location>
        <position position="180"/>
    </location>
    <ligand>
        <name>dihydroxyacetone phosphate</name>
        <dbReference type="ChEBI" id="CHEBI:57642"/>
    </ligand>
</feature>
<dbReference type="GO" id="GO:0005975">
    <property type="term" value="P:carbohydrate metabolic process"/>
    <property type="evidence" value="ECO:0007669"/>
    <property type="project" value="InterPro"/>
</dbReference>
<feature type="binding site" evidence="3">
    <location>
        <position position="207"/>
    </location>
    <ligand>
        <name>Zn(2+)</name>
        <dbReference type="ChEBI" id="CHEBI:29105"/>
        <label>1</label>
        <note>catalytic</note>
    </ligand>
</feature>
<evidence type="ECO:0000313" key="6">
    <source>
        <dbReference type="Proteomes" id="UP000746751"/>
    </source>
</evidence>
<dbReference type="InterPro" id="IPR013785">
    <property type="entry name" value="Aldolase_TIM"/>
</dbReference>